<evidence type="ECO:0000256" key="1">
    <source>
        <dbReference type="SAM" id="Phobius"/>
    </source>
</evidence>
<evidence type="ECO:0000313" key="2">
    <source>
        <dbReference type="EMBL" id="OAV01009.1"/>
    </source>
</evidence>
<keyword evidence="1" id="KW-1133">Transmembrane helix</keyword>
<evidence type="ECO:0000313" key="3">
    <source>
        <dbReference type="Proteomes" id="UP000078446"/>
    </source>
</evidence>
<reference evidence="2 3" key="1">
    <citation type="journal article" date="2016" name="Genome Biol. Evol.">
        <title>Comparative Genomic Analyses of the Moraxella catarrhalis Serosensitive and Seroresistant Lineages Demonstrate Their Independent Evolution.</title>
        <authorList>
            <person name="Earl J.P."/>
            <person name="de Vries S.P."/>
            <person name="Ahmed A."/>
            <person name="Powell E."/>
            <person name="Schultz M.P."/>
            <person name="Hermans P.W."/>
            <person name="Hill D.J."/>
            <person name="Zhou Z."/>
            <person name="Constantinidou C.I."/>
            <person name="Hu F.Z."/>
            <person name="Bootsma H.J."/>
            <person name="Ehrlich G.D."/>
        </authorList>
    </citation>
    <scope>NUCLEOTIDE SEQUENCE [LARGE SCALE GENOMIC DNA]</scope>
    <source>
        <strain evidence="2 3">Z7574</strain>
    </source>
</reference>
<accession>A0A7Z0UYQ2</accession>
<gene>
    <name evidence="2" type="ORF">AO382_0986</name>
</gene>
<keyword evidence="1" id="KW-0812">Transmembrane</keyword>
<comment type="caution">
    <text evidence="2">The sequence shown here is derived from an EMBL/GenBank/DDBJ whole genome shotgun (WGS) entry which is preliminary data.</text>
</comment>
<dbReference type="Proteomes" id="UP000078446">
    <property type="component" value="Unassembled WGS sequence"/>
</dbReference>
<protein>
    <submittedName>
        <fullName evidence="2">Uncharacterized protein</fullName>
    </submittedName>
</protein>
<feature type="transmembrane region" description="Helical" evidence="1">
    <location>
        <begin position="12"/>
        <end position="32"/>
    </location>
</feature>
<name>A0A7Z0UYQ2_MORCA</name>
<proteinExistence type="predicted"/>
<dbReference type="EMBL" id="LXHE01000008">
    <property type="protein sequence ID" value="OAV01009.1"/>
    <property type="molecule type" value="Genomic_DNA"/>
</dbReference>
<dbReference type="AlphaFoldDB" id="A0A7Z0UYQ2"/>
<sequence>MTSLGFDEKENGVFSFILIGYFREIILLNILMNCKLYENKLNIM</sequence>
<keyword evidence="1" id="KW-0472">Membrane</keyword>
<organism evidence="2 3">
    <name type="scientific">Moraxella catarrhalis</name>
    <name type="common">Branhamella catarrhalis</name>
    <dbReference type="NCBI Taxonomy" id="480"/>
    <lineage>
        <taxon>Bacteria</taxon>
        <taxon>Pseudomonadati</taxon>
        <taxon>Pseudomonadota</taxon>
        <taxon>Gammaproteobacteria</taxon>
        <taxon>Moraxellales</taxon>
        <taxon>Moraxellaceae</taxon>
        <taxon>Moraxella</taxon>
    </lineage>
</organism>